<comment type="caution">
    <text evidence="8">The sequence shown here is derived from an EMBL/GenBank/DDBJ whole genome shotgun (WGS) entry which is preliminary data.</text>
</comment>
<evidence type="ECO:0000256" key="1">
    <source>
        <dbReference type="ARBA" id="ARBA00004123"/>
    </source>
</evidence>
<evidence type="ECO:0000313" key="8">
    <source>
        <dbReference type="EMBL" id="KAE8717112.1"/>
    </source>
</evidence>
<dbReference type="GO" id="GO:0000977">
    <property type="term" value="F:RNA polymerase II transcription regulatory region sequence-specific DNA binding"/>
    <property type="evidence" value="ECO:0007669"/>
    <property type="project" value="InterPro"/>
</dbReference>
<dbReference type="Pfam" id="PF00319">
    <property type="entry name" value="SRF-TF"/>
    <property type="match status" value="1"/>
</dbReference>
<gene>
    <name evidence="8" type="ORF">F3Y22_tig00110059pilonHSYRG00068</name>
</gene>
<dbReference type="Pfam" id="PF01486">
    <property type="entry name" value="K-box"/>
    <property type="match status" value="1"/>
</dbReference>
<dbReference type="InterPro" id="IPR002487">
    <property type="entry name" value="TF_Kbox"/>
</dbReference>
<dbReference type="InterPro" id="IPR033896">
    <property type="entry name" value="MEF2-like_N"/>
</dbReference>
<dbReference type="GO" id="GO:0046983">
    <property type="term" value="F:protein dimerization activity"/>
    <property type="evidence" value="ECO:0007669"/>
    <property type="project" value="InterPro"/>
</dbReference>
<evidence type="ECO:0000256" key="2">
    <source>
        <dbReference type="ARBA" id="ARBA00023015"/>
    </source>
</evidence>
<dbReference type="PRINTS" id="PR00404">
    <property type="entry name" value="MADSDOMAIN"/>
</dbReference>
<evidence type="ECO:0000313" key="9">
    <source>
        <dbReference type="Proteomes" id="UP000436088"/>
    </source>
</evidence>
<feature type="domain" description="K-box" evidence="7">
    <location>
        <begin position="87"/>
        <end position="177"/>
    </location>
</feature>
<evidence type="ECO:0000259" key="7">
    <source>
        <dbReference type="PROSITE" id="PS51297"/>
    </source>
</evidence>
<sequence length="204" mass="23644">MGRGKVELKRIEDKKRRHVTFWKRKNGLIKKTRDLAVLCDVDAALILFSSTGLPYQFCTAQSLKKILDRYVFHVEGEAAICNISNEAKLTHDELVDIRESGSLLEMVERKLEGQFIELLNITQLIQLENQLYSLLRETRNRKTQAMMHNVAAMKEKEKQLKQENDAMEKKIAARMDGEDGERVNQDSHYNSPQTSLWKGLLHLF</sequence>
<feature type="domain" description="MADS-box" evidence="6">
    <location>
        <begin position="1"/>
        <end position="61"/>
    </location>
</feature>
<dbReference type="SUPFAM" id="SSF55455">
    <property type="entry name" value="SRF-like"/>
    <property type="match status" value="1"/>
</dbReference>
<protein>
    <submittedName>
        <fullName evidence="8">Uncharacterized protein</fullName>
    </submittedName>
</protein>
<keyword evidence="5" id="KW-0539">Nucleus</keyword>
<dbReference type="CDD" id="cd00265">
    <property type="entry name" value="MADS_MEF2_like"/>
    <property type="match status" value="1"/>
</dbReference>
<dbReference type="InterPro" id="IPR050142">
    <property type="entry name" value="MADS-box/MEF2_TF"/>
</dbReference>
<dbReference type="GO" id="GO:0005634">
    <property type="term" value="C:nucleus"/>
    <property type="evidence" value="ECO:0007669"/>
    <property type="project" value="UniProtKB-SubCell"/>
</dbReference>
<name>A0A6A3BPS6_HIBSY</name>
<dbReference type="Proteomes" id="UP000436088">
    <property type="component" value="Unassembled WGS sequence"/>
</dbReference>
<accession>A0A6A3BPS6</accession>
<proteinExistence type="predicted"/>
<evidence type="ECO:0000256" key="5">
    <source>
        <dbReference type="ARBA" id="ARBA00023242"/>
    </source>
</evidence>
<reference evidence="8" key="1">
    <citation type="submission" date="2019-09" db="EMBL/GenBank/DDBJ databases">
        <title>Draft genome information of white flower Hibiscus syriacus.</title>
        <authorList>
            <person name="Kim Y.-M."/>
        </authorList>
    </citation>
    <scope>NUCLEOTIDE SEQUENCE [LARGE SCALE GENOMIC DNA]</scope>
    <source>
        <strain evidence="8">YM2019G1</strain>
    </source>
</reference>
<keyword evidence="2" id="KW-0805">Transcription regulation</keyword>
<dbReference type="InterPro" id="IPR002100">
    <property type="entry name" value="TF_MADSbox"/>
</dbReference>
<dbReference type="PANTHER" id="PTHR48019">
    <property type="entry name" value="SERUM RESPONSE FACTOR HOMOLOG"/>
    <property type="match status" value="1"/>
</dbReference>
<keyword evidence="4" id="KW-0804">Transcription</keyword>
<evidence type="ECO:0000259" key="6">
    <source>
        <dbReference type="PROSITE" id="PS50066"/>
    </source>
</evidence>
<dbReference type="Gene3D" id="3.40.1810.10">
    <property type="entry name" value="Transcription factor, MADS-box"/>
    <property type="match status" value="1"/>
</dbReference>
<evidence type="ECO:0000256" key="3">
    <source>
        <dbReference type="ARBA" id="ARBA00023125"/>
    </source>
</evidence>
<keyword evidence="9" id="KW-1185">Reference proteome</keyword>
<dbReference type="GO" id="GO:0045944">
    <property type="term" value="P:positive regulation of transcription by RNA polymerase II"/>
    <property type="evidence" value="ECO:0007669"/>
    <property type="project" value="InterPro"/>
</dbReference>
<dbReference type="PROSITE" id="PS50066">
    <property type="entry name" value="MADS_BOX_2"/>
    <property type="match status" value="1"/>
</dbReference>
<dbReference type="EMBL" id="VEPZ02000831">
    <property type="protein sequence ID" value="KAE8717112.1"/>
    <property type="molecule type" value="Genomic_DNA"/>
</dbReference>
<organism evidence="8 9">
    <name type="scientific">Hibiscus syriacus</name>
    <name type="common">Rose of Sharon</name>
    <dbReference type="NCBI Taxonomy" id="106335"/>
    <lineage>
        <taxon>Eukaryota</taxon>
        <taxon>Viridiplantae</taxon>
        <taxon>Streptophyta</taxon>
        <taxon>Embryophyta</taxon>
        <taxon>Tracheophyta</taxon>
        <taxon>Spermatophyta</taxon>
        <taxon>Magnoliopsida</taxon>
        <taxon>eudicotyledons</taxon>
        <taxon>Gunneridae</taxon>
        <taxon>Pentapetalae</taxon>
        <taxon>rosids</taxon>
        <taxon>malvids</taxon>
        <taxon>Malvales</taxon>
        <taxon>Malvaceae</taxon>
        <taxon>Malvoideae</taxon>
        <taxon>Hibiscus</taxon>
    </lineage>
</organism>
<dbReference type="GO" id="GO:0003700">
    <property type="term" value="F:DNA-binding transcription factor activity"/>
    <property type="evidence" value="ECO:0007669"/>
    <property type="project" value="InterPro"/>
</dbReference>
<evidence type="ECO:0000256" key="4">
    <source>
        <dbReference type="ARBA" id="ARBA00023163"/>
    </source>
</evidence>
<keyword evidence="3" id="KW-0238">DNA-binding</keyword>
<dbReference type="SMART" id="SM00432">
    <property type="entry name" value="MADS"/>
    <property type="match status" value="1"/>
</dbReference>
<dbReference type="AlphaFoldDB" id="A0A6A3BPS6"/>
<comment type="subcellular location">
    <subcellularLocation>
        <location evidence="1">Nucleus</location>
    </subcellularLocation>
</comment>
<dbReference type="InterPro" id="IPR036879">
    <property type="entry name" value="TF_MADSbox_sf"/>
</dbReference>
<dbReference type="PROSITE" id="PS51297">
    <property type="entry name" value="K_BOX"/>
    <property type="match status" value="1"/>
</dbReference>